<evidence type="ECO:0000256" key="7">
    <source>
        <dbReference type="ARBA" id="ARBA00022869"/>
    </source>
</evidence>
<evidence type="ECO:0000256" key="8">
    <source>
        <dbReference type="ARBA" id="ARBA00023157"/>
    </source>
</evidence>
<dbReference type="PROSITE" id="PS50853">
    <property type="entry name" value="FN3"/>
    <property type="match status" value="2"/>
</dbReference>
<keyword evidence="3" id="KW-0272">Extracellular matrix</keyword>
<protein>
    <recommendedName>
        <fullName evidence="10">von Willebrand factor A domain-containing protein 1</fullName>
    </recommendedName>
</protein>
<dbReference type="InterPro" id="IPR003961">
    <property type="entry name" value="FN3_dom"/>
</dbReference>
<evidence type="ECO:0000256" key="10">
    <source>
        <dbReference type="ARBA" id="ARBA00029542"/>
    </source>
</evidence>
<feature type="chain" id="PRO_5044768646" description="von Willebrand factor A domain-containing protein 1" evidence="12">
    <location>
        <begin position="22"/>
        <end position="496"/>
    </location>
</feature>
<accession>A0ABD0X5G0</accession>
<dbReference type="InterPro" id="IPR036465">
    <property type="entry name" value="vWFA_dom_sf"/>
</dbReference>
<dbReference type="EMBL" id="JAGEUA010000005">
    <property type="protein sequence ID" value="KAL0978421.1"/>
    <property type="molecule type" value="Genomic_DNA"/>
</dbReference>
<keyword evidence="7" id="KW-0084">Basement membrane</keyword>
<dbReference type="SUPFAM" id="SSF53300">
    <property type="entry name" value="vWA-like"/>
    <property type="match status" value="1"/>
</dbReference>
<dbReference type="InterPro" id="IPR013783">
    <property type="entry name" value="Ig-like_fold"/>
</dbReference>
<dbReference type="AlphaFoldDB" id="A0ABD0X5G0"/>
<evidence type="ECO:0000256" key="9">
    <source>
        <dbReference type="ARBA" id="ARBA00023180"/>
    </source>
</evidence>
<evidence type="ECO:0000313" key="15">
    <source>
        <dbReference type="EMBL" id="KAL0978421.1"/>
    </source>
</evidence>
<keyword evidence="2" id="KW-0964">Secreted</keyword>
<dbReference type="Proteomes" id="UP001557470">
    <property type="component" value="Unassembled WGS sequence"/>
</dbReference>
<dbReference type="InterPro" id="IPR002035">
    <property type="entry name" value="VWF_A"/>
</dbReference>
<keyword evidence="9" id="KW-0325">Glycoprotein</keyword>
<keyword evidence="4" id="KW-0597">Phosphoprotein</keyword>
<dbReference type="PANTHER" id="PTHR24020">
    <property type="entry name" value="COLLAGEN ALPHA"/>
    <property type="match status" value="1"/>
</dbReference>
<dbReference type="SMART" id="SM00060">
    <property type="entry name" value="FN3"/>
    <property type="match status" value="3"/>
</dbReference>
<reference evidence="15 16" key="1">
    <citation type="submission" date="2024-06" db="EMBL/GenBank/DDBJ databases">
        <authorList>
            <person name="Pan Q."/>
            <person name="Wen M."/>
            <person name="Jouanno E."/>
            <person name="Zahm M."/>
            <person name="Klopp C."/>
            <person name="Cabau C."/>
            <person name="Louis A."/>
            <person name="Berthelot C."/>
            <person name="Parey E."/>
            <person name="Roest Crollius H."/>
            <person name="Montfort J."/>
            <person name="Robinson-Rechavi M."/>
            <person name="Bouchez O."/>
            <person name="Lampietro C."/>
            <person name="Lopez Roques C."/>
            <person name="Donnadieu C."/>
            <person name="Postlethwait J."/>
            <person name="Bobe J."/>
            <person name="Verreycken H."/>
            <person name="Guiguen Y."/>
        </authorList>
    </citation>
    <scope>NUCLEOTIDE SEQUENCE [LARGE SCALE GENOMIC DNA]</scope>
    <source>
        <strain evidence="15">Up_M1</strain>
        <tissue evidence="15">Testis</tissue>
    </source>
</reference>
<evidence type="ECO:0000256" key="4">
    <source>
        <dbReference type="ARBA" id="ARBA00022553"/>
    </source>
</evidence>
<comment type="caution">
    <text evidence="15">The sequence shown here is derived from an EMBL/GenBank/DDBJ whole genome shotgun (WGS) entry which is preliminary data.</text>
</comment>
<proteinExistence type="predicted"/>
<dbReference type="PROSITE" id="PS50234">
    <property type="entry name" value="VWFA"/>
    <property type="match status" value="1"/>
</dbReference>
<keyword evidence="8" id="KW-1015">Disulfide bond</keyword>
<comment type="subcellular location">
    <subcellularLocation>
        <location evidence="1">Secreted</location>
        <location evidence="1">Extracellular space</location>
        <location evidence="1">Extracellular matrix</location>
        <location evidence="1">Basement membrane</location>
    </subcellularLocation>
</comment>
<keyword evidence="16" id="KW-1185">Reference proteome</keyword>
<evidence type="ECO:0000256" key="5">
    <source>
        <dbReference type="ARBA" id="ARBA00022729"/>
    </source>
</evidence>
<evidence type="ECO:0000259" key="13">
    <source>
        <dbReference type="PROSITE" id="PS50234"/>
    </source>
</evidence>
<organism evidence="15 16">
    <name type="scientific">Umbra pygmaea</name>
    <name type="common">Eastern mudminnow</name>
    <dbReference type="NCBI Taxonomy" id="75934"/>
    <lineage>
        <taxon>Eukaryota</taxon>
        <taxon>Metazoa</taxon>
        <taxon>Chordata</taxon>
        <taxon>Craniata</taxon>
        <taxon>Vertebrata</taxon>
        <taxon>Euteleostomi</taxon>
        <taxon>Actinopterygii</taxon>
        <taxon>Neopterygii</taxon>
        <taxon>Teleostei</taxon>
        <taxon>Protacanthopterygii</taxon>
        <taxon>Esociformes</taxon>
        <taxon>Umbridae</taxon>
        <taxon>Umbra</taxon>
    </lineage>
</organism>
<evidence type="ECO:0000256" key="3">
    <source>
        <dbReference type="ARBA" id="ARBA00022530"/>
    </source>
</evidence>
<dbReference type="PANTHER" id="PTHR24020:SF77">
    <property type="entry name" value="VON WILLEBRAND FACTOR A DOMAIN-CONTAINING PROTEIN 1"/>
    <property type="match status" value="1"/>
</dbReference>
<feature type="signal peptide" evidence="12">
    <location>
        <begin position="1"/>
        <end position="21"/>
    </location>
</feature>
<evidence type="ECO:0000256" key="11">
    <source>
        <dbReference type="ARBA" id="ARBA00046169"/>
    </source>
</evidence>
<name>A0ABD0X5G0_UMBPY</name>
<feature type="domain" description="VWFA" evidence="13">
    <location>
        <begin position="38"/>
        <end position="211"/>
    </location>
</feature>
<dbReference type="InterPro" id="IPR050525">
    <property type="entry name" value="ECM_Assembly_Org"/>
</dbReference>
<dbReference type="SUPFAM" id="SSF49265">
    <property type="entry name" value="Fibronectin type III"/>
    <property type="match status" value="2"/>
</dbReference>
<keyword evidence="5 12" id="KW-0732">Signal</keyword>
<evidence type="ECO:0000256" key="1">
    <source>
        <dbReference type="ARBA" id="ARBA00004302"/>
    </source>
</evidence>
<dbReference type="Gene3D" id="3.40.50.410">
    <property type="entry name" value="von Willebrand factor, type A domain"/>
    <property type="match status" value="1"/>
</dbReference>
<evidence type="ECO:0000256" key="6">
    <source>
        <dbReference type="ARBA" id="ARBA00022737"/>
    </source>
</evidence>
<keyword evidence="6" id="KW-0677">Repeat</keyword>
<sequence>MMEWLGLSCFVLGVLLRPGNTQNGIDLPDTGLKCCHGDVLVLLDSSGSVSSYEFSRMLHFLSELLLPFPVGQGKVRVGLLQVGTKPHLEFGVDAHSTQPGLQRALQRITQLKGDTNTEAALSLAQGLLSRIGSEADLPKVLLWLTDGARPGMVEEPMAKLKRMGVSVLVVSMGNGNYQVLRRVVTPPIESHLHFVDIDDISIITQDLREAITELLHAECLWVEQLSSRSAVLQWRPVISANTGQYELHHRPVLPGTSSRGQGHRQILPGDASWVKLRDLQPDTSYTASLTPTSSEGNLKTLSVTFTTLPEVLSPEVVSISDSGVDRLRVSWAPVQPDQVQQYRVEYGPLPGGQVYIVTLDGYQNSTLLAGLEPDTQYLVTVSALYASGKEKSMSVKACTLEVLPALEDLQLTSVGRDTVHVQWQGHRKGLRGYWLSWEGGETQGLFHSGSSQLHLPPGAHSTVLTHVAPSTRVCVSPVYRTARGAGLCCTHKNAQV</sequence>
<dbReference type="CDD" id="cd00063">
    <property type="entry name" value="FN3"/>
    <property type="match status" value="2"/>
</dbReference>
<evidence type="ECO:0000259" key="14">
    <source>
        <dbReference type="PROSITE" id="PS50853"/>
    </source>
</evidence>
<feature type="domain" description="Fibronectin type-III" evidence="14">
    <location>
        <begin position="216"/>
        <end position="310"/>
    </location>
</feature>
<dbReference type="Gene3D" id="2.60.40.10">
    <property type="entry name" value="Immunoglobulins"/>
    <property type="match status" value="2"/>
</dbReference>
<dbReference type="SMART" id="SM00327">
    <property type="entry name" value="VWA"/>
    <property type="match status" value="1"/>
</dbReference>
<dbReference type="CDD" id="cd01450">
    <property type="entry name" value="vWFA_subfamily_ECM"/>
    <property type="match status" value="1"/>
</dbReference>
<dbReference type="FunFam" id="2.60.40.10:FF:000638">
    <property type="entry name" value="von Willebrand factor A domain-containing 1"/>
    <property type="match status" value="1"/>
</dbReference>
<dbReference type="Pfam" id="PF00041">
    <property type="entry name" value="fn3"/>
    <property type="match status" value="1"/>
</dbReference>
<evidence type="ECO:0000313" key="16">
    <source>
        <dbReference type="Proteomes" id="UP001557470"/>
    </source>
</evidence>
<gene>
    <name evidence="15" type="ORF">UPYG_G00170210</name>
</gene>
<dbReference type="InterPro" id="IPR036116">
    <property type="entry name" value="FN3_sf"/>
</dbReference>
<dbReference type="PRINTS" id="PR00453">
    <property type="entry name" value="VWFADOMAIN"/>
</dbReference>
<feature type="domain" description="Fibronectin type-III" evidence="14">
    <location>
        <begin position="313"/>
        <end position="405"/>
    </location>
</feature>
<comment type="function">
    <text evidence="11">Promotes matrix assembly. Involved in the organization of skeletal muscles and in the formation of neuromuscular junctions.</text>
</comment>
<evidence type="ECO:0000256" key="12">
    <source>
        <dbReference type="SAM" id="SignalP"/>
    </source>
</evidence>
<dbReference type="Pfam" id="PF00092">
    <property type="entry name" value="VWA"/>
    <property type="match status" value="1"/>
</dbReference>
<dbReference type="GO" id="GO:0005604">
    <property type="term" value="C:basement membrane"/>
    <property type="evidence" value="ECO:0007669"/>
    <property type="project" value="UniProtKB-SubCell"/>
</dbReference>
<evidence type="ECO:0000256" key="2">
    <source>
        <dbReference type="ARBA" id="ARBA00022525"/>
    </source>
</evidence>